<comment type="subcellular location">
    <subcellularLocation>
        <location evidence="1">Nucleus</location>
    </subcellularLocation>
</comment>
<dbReference type="Pfam" id="PF03638">
    <property type="entry name" value="TCR"/>
    <property type="match status" value="2"/>
</dbReference>
<evidence type="ECO:0000259" key="5">
    <source>
        <dbReference type="PROSITE" id="PS51634"/>
    </source>
</evidence>
<feature type="domain" description="CRC" evidence="5">
    <location>
        <begin position="542"/>
        <end position="655"/>
    </location>
</feature>
<keyword evidence="3" id="KW-0539">Nucleus</keyword>
<evidence type="ECO:0000256" key="3">
    <source>
        <dbReference type="ARBA" id="ARBA00023242"/>
    </source>
</evidence>
<dbReference type="PROSITE" id="PS51634">
    <property type="entry name" value="CRC"/>
    <property type="match status" value="1"/>
</dbReference>
<feature type="compositionally biased region" description="Polar residues" evidence="4">
    <location>
        <begin position="512"/>
        <end position="535"/>
    </location>
</feature>
<dbReference type="PANTHER" id="PTHR12446:SF34">
    <property type="entry name" value="PROTEIN LIN-54 HOMOLOG"/>
    <property type="match status" value="1"/>
</dbReference>
<organism evidence="6 9">
    <name type="scientific">Limulus polyphemus</name>
    <name type="common">Atlantic horseshoe crab</name>
    <dbReference type="NCBI Taxonomy" id="6850"/>
    <lineage>
        <taxon>Eukaryota</taxon>
        <taxon>Metazoa</taxon>
        <taxon>Ecdysozoa</taxon>
        <taxon>Arthropoda</taxon>
        <taxon>Chelicerata</taxon>
        <taxon>Merostomata</taxon>
        <taxon>Xiphosura</taxon>
        <taxon>Limulidae</taxon>
        <taxon>Limulus</taxon>
    </lineage>
</organism>
<dbReference type="InterPro" id="IPR005172">
    <property type="entry name" value="CRC"/>
</dbReference>
<dbReference type="RefSeq" id="XP_022255426.1">
    <property type="nucleotide sequence ID" value="XM_022399718.1"/>
</dbReference>
<dbReference type="RefSeq" id="XP_022255428.1">
    <property type="nucleotide sequence ID" value="XM_022399720.1"/>
</dbReference>
<dbReference type="Proteomes" id="UP000694941">
    <property type="component" value="Unplaced"/>
</dbReference>
<evidence type="ECO:0000313" key="8">
    <source>
        <dbReference type="RefSeq" id="XP_022255425.1"/>
    </source>
</evidence>
<dbReference type="SMART" id="SM01114">
    <property type="entry name" value="CXC"/>
    <property type="match status" value="2"/>
</dbReference>
<feature type="region of interest" description="Disordered" evidence="4">
    <location>
        <begin position="512"/>
        <end position="538"/>
    </location>
</feature>
<sequence length="781" mass="85111">MIIELSGTVKVDDGNLYTAKISMQQSDARVISYRNKNSSTCIMAKTVTVPDEEKSMSALSSKQQVIFVQRPPNSIVTLSDDSSSVNITESFGTTDQNVNSTSLSNSNVKIVFTQSLGLSMQSISNVKQLSSNKESVQVISKDFLSSIGSAQQTGALAEKEINLGIPTEMLVPSSQHLPISSQTVLLGGSPAKMVPLTKQKSTSFSTQVLQTVQKSPNKQVVYMLSPSKNAVIPMSVPRLPQKIAPADTAVNNSKIIIAHESTTSKAELFISKQSLVPNSPQKIMLKPVVFTTLKSSAPSTMPQSQFRLVAPSSSSQRSLITKQITPRVPTSASVLPLQLPTNRYSCVQLVSATNSQNLTVKQSAGAIRPTLTLLSNNQKVSVQLNSHSGPNQITPKPLTIPQNLLIPASSVSKISPCQPASLTLEEIQRQTLLTGGNSISKYVVIPANSQYQVHQNGQVLCGSKQTTKVILPSGQVPTLLPATPLEASGTPSHCHSTVIPVSCTSSAGINFESEPSQSTVPSQRLNQQETNQHGEQAQEERPRRPCNCSKSQCLKLYCDCFANGEFCSTCNCTSCFNNLDHEEERQKAIKNCLERNPYAFHPKIGKYRDGIVQRCHTKGCNCKRSGCLKKYCECYEGKILCTHLCKCVGCKNIEDNFERKTLMQLADAAEVRVQQQAAAKTKISFQLENFPTRPANFTAEGHRLPCAFVTQEVVEATTQCLLAQGEDADRSEQAFLLVERSVLEEFGKCLRKIIECANKPTECERMTLISSEVTWMILVPG</sequence>
<dbReference type="PANTHER" id="PTHR12446">
    <property type="entry name" value="TESMIN/TSO1-RELATED"/>
    <property type="match status" value="1"/>
</dbReference>
<dbReference type="RefSeq" id="XP_022255430.1">
    <property type="nucleotide sequence ID" value="XM_022399722.1"/>
</dbReference>
<evidence type="ECO:0000313" key="6">
    <source>
        <dbReference type="Proteomes" id="UP000694941"/>
    </source>
</evidence>
<evidence type="ECO:0000256" key="2">
    <source>
        <dbReference type="ARBA" id="ARBA00007267"/>
    </source>
</evidence>
<dbReference type="GeneID" id="106471105"/>
<protein>
    <submittedName>
        <fullName evidence="7 8">Protein lin-54 homolog isoform X1</fullName>
    </submittedName>
</protein>
<keyword evidence="6" id="KW-1185">Reference proteome</keyword>
<reference evidence="7 8" key="1">
    <citation type="submission" date="2025-05" db="UniProtKB">
        <authorList>
            <consortium name="RefSeq"/>
        </authorList>
    </citation>
    <scope>IDENTIFICATION</scope>
    <source>
        <tissue evidence="7 8">Muscle</tissue>
    </source>
</reference>
<dbReference type="RefSeq" id="XP_022255429.1">
    <property type="nucleotide sequence ID" value="XM_022399721.1"/>
</dbReference>
<name>A0ABM1THS0_LIMPO</name>
<comment type="similarity">
    <text evidence="2">Belongs to the lin-54 family.</text>
</comment>
<dbReference type="InterPro" id="IPR033467">
    <property type="entry name" value="Tesmin/TSO1-like_CXC"/>
</dbReference>
<dbReference type="RefSeq" id="XP_022255425.1">
    <property type="nucleotide sequence ID" value="XM_022399717.1"/>
</dbReference>
<gene>
    <name evidence="7 8 9 10 11 12" type="primary">LOC106471105</name>
</gene>
<dbReference type="RefSeq" id="XP_013787147.2">
    <property type="nucleotide sequence ID" value="XM_013931693.2"/>
</dbReference>
<evidence type="ECO:0000313" key="10">
    <source>
        <dbReference type="RefSeq" id="XP_022255428.1"/>
    </source>
</evidence>
<accession>A0ABM1THS0</accession>
<evidence type="ECO:0000313" key="7">
    <source>
        <dbReference type="RefSeq" id="XP_013787147.2"/>
    </source>
</evidence>
<evidence type="ECO:0000256" key="1">
    <source>
        <dbReference type="ARBA" id="ARBA00004123"/>
    </source>
</evidence>
<dbReference type="InterPro" id="IPR028307">
    <property type="entry name" value="Lin-54_fam"/>
</dbReference>
<evidence type="ECO:0000313" key="12">
    <source>
        <dbReference type="RefSeq" id="XP_022255430.1"/>
    </source>
</evidence>
<evidence type="ECO:0000256" key="4">
    <source>
        <dbReference type="SAM" id="MobiDB-lite"/>
    </source>
</evidence>
<evidence type="ECO:0000313" key="11">
    <source>
        <dbReference type="RefSeq" id="XP_022255429.1"/>
    </source>
</evidence>
<evidence type="ECO:0000313" key="9">
    <source>
        <dbReference type="RefSeq" id="XP_022255426.1"/>
    </source>
</evidence>
<proteinExistence type="inferred from homology"/>